<evidence type="ECO:0000313" key="12">
    <source>
        <dbReference type="EMBL" id="KRN92807.1"/>
    </source>
</evidence>
<comment type="cofactor">
    <cofactor evidence="10">
        <name>[4Fe-4S] cluster</name>
        <dbReference type="ChEBI" id="CHEBI:49883"/>
    </cofactor>
    <text evidence="10">Binds 1 [4Fe-4S] cluster.</text>
</comment>
<dbReference type="GO" id="GO:0140078">
    <property type="term" value="F:class I DNA-(apurinic or apyrimidinic site) endonuclease activity"/>
    <property type="evidence" value="ECO:0007669"/>
    <property type="project" value="UniProtKB-EC"/>
</dbReference>
<evidence type="ECO:0000256" key="8">
    <source>
        <dbReference type="ARBA" id="ARBA00023204"/>
    </source>
</evidence>
<keyword evidence="6" id="KW-0408">Iron</keyword>
<dbReference type="GO" id="GO:0051539">
    <property type="term" value="F:4 iron, 4 sulfur cluster binding"/>
    <property type="evidence" value="ECO:0007669"/>
    <property type="project" value="UniProtKB-KW"/>
</dbReference>
<keyword evidence="7" id="KW-0411">Iron-sulfur</keyword>
<dbReference type="GO" id="GO:0003677">
    <property type="term" value="F:DNA binding"/>
    <property type="evidence" value="ECO:0007669"/>
    <property type="project" value="UniProtKB-UniRule"/>
</dbReference>
<dbReference type="InterPro" id="IPR000445">
    <property type="entry name" value="HhH_motif"/>
</dbReference>
<evidence type="ECO:0000256" key="4">
    <source>
        <dbReference type="ARBA" id="ARBA00022763"/>
    </source>
</evidence>
<dbReference type="PANTHER" id="PTHR10359:SF18">
    <property type="entry name" value="ENDONUCLEASE III"/>
    <property type="match status" value="1"/>
</dbReference>
<dbReference type="Proteomes" id="UP000051529">
    <property type="component" value="Unassembled WGS sequence"/>
</dbReference>
<comment type="catalytic activity">
    <reaction evidence="10">
        <text>2'-deoxyribonucleotide-(2'-deoxyribose 5'-phosphate)-2'-deoxyribonucleotide-DNA = a 3'-end 2'-deoxyribonucleotide-(2,3-dehydro-2,3-deoxyribose 5'-phosphate)-DNA + a 5'-end 5'-phospho-2'-deoxyribonucleoside-DNA + H(+)</text>
        <dbReference type="Rhea" id="RHEA:66592"/>
        <dbReference type="Rhea" id="RHEA-COMP:13180"/>
        <dbReference type="Rhea" id="RHEA-COMP:16897"/>
        <dbReference type="Rhea" id="RHEA-COMP:17067"/>
        <dbReference type="ChEBI" id="CHEBI:15378"/>
        <dbReference type="ChEBI" id="CHEBI:136412"/>
        <dbReference type="ChEBI" id="CHEBI:157695"/>
        <dbReference type="ChEBI" id="CHEBI:167181"/>
        <dbReference type="EC" id="4.2.99.18"/>
    </reaction>
</comment>
<evidence type="ECO:0000259" key="11">
    <source>
        <dbReference type="SMART" id="SM00478"/>
    </source>
</evidence>
<comment type="caution">
    <text evidence="10">Lacks conserved residue(s) required for the propagation of feature annotation.</text>
</comment>
<dbReference type="InterPro" id="IPR003265">
    <property type="entry name" value="HhH-GPD_domain"/>
</dbReference>
<keyword evidence="4 10" id="KW-0227">DNA damage</keyword>
<dbReference type="Gene3D" id="1.10.1670.10">
    <property type="entry name" value="Helix-hairpin-Helix base-excision DNA repair enzymes (C-terminal)"/>
    <property type="match status" value="1"/>
</dbReference>
<comment type="similarity">
    <text evidence="1 10">Belongs to the Nth/MutY family.</text>
</comment>
<dbReference type="EC" id="4.2.99.18" evidence="10"/>
<keyword evidence="2" id="KW-0004">4Fe-4S</keyword>
<dbReference type="GeneID" id="66523943"/>
<dbReference type="InterPro" id="IPR023170">
    <property type="entry name" value="HhH_base_excis_C"/>
</dbReference>
<evidence type="ECO:0000313" key="13">
    <source>
        <dbReference type="Proteomes" id="UP000051529"/>
    </source>
</evidence>
<keyword evidence="5 10" id="KW-0378">Hydrolase</keyword>
<dbReference type="PROSITE" id="PS01155">
    <property type="entry name" value="ENDONUCLEASE_III_2"/>
    <property type="match status" value="1"/>
</dbReference>
<dbReference type="EMBL" id="JQBQ01000004">
    <property type="protein sequence ID" value="KRN92807.1"/>
    <property type="molecule type" value="Genomic_DNA"/>
</dbReference>
<dbReference type="RefSeq" id="WP_013438045.1">
    <property type="nucleotide sequence ID" value="NZ_JQBQ01000004.1"/>
</dbReference>
<dbReference type="GO" id="GO:0019104">
    <property type="term" value="F:DNA N-glycosylase activity"/>
    <property type="evidence" value="ECO:0007669"/>
    <property type="project" value="UniProtKB-UniRule"/>
</dbReference>
<evidence type="ECO:0000256" key="5">
    <source>
        <dbReference type="ARBA" id="ARBA00022801"/>
    </source>
</evidence>
<dbReference type="PANTHER" id="PTHR10359">
    <property type="entry name" value="A/G-SPECIFIC ADENINE GLYCOSYLASE/ENDONUCLEASE III"/>
    <property type="match status" value="1"/>
</dbReference>
<dbReference type="CDD" id="cd00056">
    <property type="entry name" value="ENDO3c"/>
    <property type="match status" value="1"/>
</dbReference>
<keyword evidence="12" id="KW-0255">Endonuclease</keyword>
<dbReference type="SUPFAM" id="SSF48150">
    <property type="entry name" value="DNA-glycosylase"/>
    <property type="match status" value="1"/>
</dbReference>
<evidence type="ECO:0000256" key="1">
    <source>
        <dbReference type="ARBA" id="ARBA00008343"/>
    </source>
</evidence>
<dbReference type="Pfam" id="PF00730">
    <property type="entry name" value="HhH-GPD"/>
    <property type="match status" value="1"/>
</dbReference>
<dbReference type="InterPro" id="IPR005759">
    <property type="entry name" value="Nth"/>
</dbReference>
<keyword evidence="3" id="KW-0479">Metal-binding</keyword>
<dbReference type="InterPro" id="IPR011257">
    <property type="entry name" value="DNA_glycosylase"/>
</dbReference>
<sequence>MAEKLLSDDEAREVLKKILSLYPDAKGELHWDSKFHLLCAVLMSAQTTDKMVNRVMPQFSKDFPTPESLADAPIEEIENEIKTIGLYRSKAKHLKATAQILVDKYNSQVPKDKQILMTLPGVGEKTANVVLAEGYGVPAIAVDTHVSRISKKFHIVDEKATPHEVEKRLEAILPKDEWIKTHHAMILFGRYTMPSKAKGDPYSYLNSQK</sequence>
<evidence type="ECO:0000256" key="10">
    <source>
        <dbReference type="HAMAP-Rule" id="MF_00942"/>
    </source>
</evidence>
<evidence type="ECO:0000256" key="6">
    <source>
        <dbReference type="ARBA" id="ARBA00023004"/>
    </source>
</evidence>
<proteinExistence type="inferred from homology"/>
<dbReference type="NCBIfam" id="TIGR01083">
    <property type="entry name" value="nth"/>
    <property type="match status" value="1"/>
</dbReference>
<keyword evidence="8 10" id="KW-0234">DNA repair</keyword>
<feature type="domain" description="HhH-GPD" evidence="11">
    <location>
        <begin position="43"/>
        <end position="191"/>
    </location>
</feature>
<protein>
    <recommendedName>
        <fullName evidence="10">Endonuclease III</fullName>
        <ecNumber evidence="10">4.2.99.18</ecNumber>
    </recommendedName>
    <alternativeName>
        <fullName evidence="10">DNA-(apurinic or apyrimidinic site) lyase</fullName>
    </alternativeName>
</protein>
<keyword evidence="12" id="KW-0540">Nuclease</keyword>
<keyword evidence="10" id="KW-0238">DNA-binding</keyword>
<evidence type="ECO:0000256" key="3">
    <source>
        <dbReference type="ARBA" id="ARBA00022723"/>
    </source>
</evidence>
<dbReference type="GO" id="GO:0006285">
    <property type="term" value="P:base-excision repair, AP site formation"/>
    <property type="evidence" value="ECO:0007669"/>
    <property type="project" value="TreeGrafter"/>
</dbReference>
<comment type="caution">
    <text evidence="12">The sequence shown here is derived from an EMBL/GenBank/DDBJ whole genome shotgun (WGS) entry which is preliminary data.</text>
</comment>
<dbReference type="PIRSF" id="PIRSF001435">
    <property type="entry name" value="Nth"/>
    <property type="match status" value="1"/>
</dbReference>
<dbReference type="InterPro" id="IPR004036">
    <property type="entry name" value="Endonuclease-III-like_CS2"/>
</dbReference>
<gene>
    <name evidence="10" type="primary">nth</name>
    <name evidence="12" type="ORF">IV44_GL001206</name>
</gene>
<accession>A0A0R2L268</accession>
<evidence type="ECO:0000256" key="7">
    <source>
        <dbReference type="ARBA" id="ARBA00023014"/>
    </source>
</evidence>
<reference evidence="12 13" key="1">
    <citation type="journal article" date="2015" name="Genome Announc.">
        <title>Expanding the biotechnology potential of lactobacilli through comparative genomics of 213 strains and associated genera.</title>
        <authorList>
            <person name="Sun Z."/>
            <person name="Harris H.M."/>
            <person name="McCann A."/>
            <person name="Guo C."/>
            <person name="Argimon S."/>
            <person name="Zhang W."/>
            <person name="Yang X."/>
            <person name="Jeffery I.B."/>
            <person name="Cooney J.C."/>
            <person name="Kagawa T.F."/>
            <person name="Liu W."/>
            <person name="Song Y."/>
            <person name="Salvetti E."/>
            <person name="Wrobel A."/>
            <person name="Rasinkangas P."/>
            <person name="Parkhill J."/>
            <person name="Rea M.C."/>
            <person name="O'Sullivan O."/>
            <person name="Ritari J."/>
            <person name="Douillard F.P."/>
            <person name="Paul Ross R."/>
            <person name="Yang R."/>
            <person name="Briner A.E."/>
            <person name="Felis G.E."/>
            <person name="de Vos W.M."/>
            <person name="Barrangou R."/>
            <person name="Klaenhammer T.R."/>
            <person name="Caufield P.W."/>
            <person name="Cui Y."/>
            <person name="Zhang H."/>
            <person name="O'Toole P.W."/>
        </authorList>
    </citation>
    <scope>NUCLEOTIDE SEQUENCE [LARGE SCALE GENOMIC DNA]</scope>
    <source>
        <strain evidence="12 13">DSM 16698</strain>
    </source>
</reference>
<dbReference type="Pfam" id="PF00633">
    <property type="entry name" value="HHH"/>
    <property type="match status" value="1"/>
</dbReference>
<organism evidence="12 13">
    <name type="scientific">Lactobacillus amylovorus subsp. animalium DSM 16698</name>
    <dbReference type="NCBI Taxonomy" id="695563"/>
    <lineage>
        <taxon>Bacteria</taxon>
        <taxon>Bacillati</taxon>
        <taxon>Bacillota</taxon>
        <taxon>Bacilli</taxon>
        <taxon>Lactobacillales</taxon>
        <taxon>Lactobacillaceae</taxon>
        <taxon>Lactobacillus</taxon>
        <taxon>Lactobacillus amylovorus subsp. animalium</taxon>
    </lineage>
</organism>
<keyword evidence="9 10" id="KW-0326">Glycosidase</keyword>
<evidence type="ECO:0000256" key="9">
    <source>
        <dbReference type="ARBA" id="ARBA00023295"/>
    </source>
</evidence>
<dbReference type="GO" id="GO:0046872">
    <property type="term" value="F:metal ion binding"/>
    <property type="evidence" value="ECO:0007669"/>
    <property type="project" value="UniProtKB-KW"/>
</dbReference>
<dbReference type="HAMAP" id="MF_00942">
    <property type="entry name" value="Nth"/>
    <property type="match status" value="1"/>
</dbReference>
<name>A0A0R2L268_LACAM</name>
<comment type="function">
    <text evidence="10">DNA repair enzyme that has both DNA N-glycosylase activity and AP-lyase activity. The DNA N-glycosylase activity releases various damaged pyrimidines from DNA by cleaving the N-glycosidic bond, leaving an AP (apurinic/apyrimidinic) site. The AP-lyase activity cleaves the phosphodiester bond 3' to the AP site by a beta-elimination, leaving a 3'-terminal unsaturated sugar and a product with a terminal 5'-phosphate.</text>
</comment>
<evidence type="ECO:0000256" key="2">
    <source>
        <dbReference type="ARBA" id="ARBA00022485"/>
    </source>
</evidence>
<dbReference type="Gene3D" id="1.10.340.30">
    <property type="entry name" value="Hypothetical protein, domain 2"/>
    <property type="match status" value="1"/>
</dbReference>
<dbReference type="PATRIC" id="fig|695563.3.peg.1259"/>
<dbReference type="AlphaFoldDB" id="A0A0R2L268"/>
<keyword evidence="10" id="KW-0456">Lyase</keyword>
<dbReference type="SMART" id="SM00478">
    <property type="entry name" value="ENDO3c"/>
    <property type="match status" value="1"/>
</dbReference>
<dbReference type="FunFam" id="1.10.340.30:FF:000001">
    <property type="entry name" value="Endonuclease III"/>
    <property type="match status" value="1"/>
</dbReference>